<evidence type="ECO:0000256" key="4">
    <source>
        <dbReference type="ARBA" id="ARBA00022737"/>
    </source>
</evidence>
<feature type="transmembrane region" description="Helical" evidence="9">
    <location>
        <begin position="624"/>
        <end position="650"/>
    </location>
</feature>
<dbReference type="InterPro" id="IPR011527">
    <property type="entry name" value="ABC1_TM_dom"/>
</dbReference>
<dbReference type="FunFam" id="1.20.1560.10:FF:000026">
    <property type="entry name" value="Multidrug resistance-associated protein lethal(2)03659"/>
    <property type="match status" value="1"/>
</dbReference>
<name>A0AAN7PCV2_9COLE</name>
<evidence type="ECO:0000256" key="7">
    <source>
        <dbReference type="ARBA" id="ARBA00022989"/>
    </source>
</evidence>
<dbReference type="InterPro" id="IPR027417">
    <property type="entry name" value="P-loop_NTPase"/>
</dbReference>
<evidence type="ECO:0000259" key="11">
    <source>
        <dbReference type="PROSITE" id="PS50929"/>
    </source>
</evidence>
<dbReference type="InterPro" id="IPR003439">
    <property type="entry name" value="ABC_transporter-like_ATP-bd"/>
</dbReference>
<feature type="domain" description="ABC transporter" evidence="10">
    <location>
        <begin position="321"/>
        <end position="541"/>
    </location>
</feature>
<comment type="subcellular location">
    <subcellularLocation>
        <location evidence="1">Membrane</location>
        <topology evidence="1">Multi-pass membrane protein</topology>
    </subcellularLocation>
</comment>
<organism evidence="12 13">
    <name type="scientific">Aquatica leii</name>
    <dbReference type="NCBI Taxonomy" id="1421715"/>
    <lineage>
        <taxon>Eukaryota</taxon>
        <taxon>Metazoa</taxon>
        <taxon>Ecdysozoa</taxon>
        <taxon>Arthropoda</taxon>
        <taxon>Hexapoda</taxon>
        <taxon>Insecta</taxon>
        <taxon>Pterygota</taxon>
        <taxon>Neoptera</taxon>
        <taxon>Endopterygota</taxon>
        <taxon>Coleoptera</taxon>
        <taxon>Polyphaga</taxon>
        <taxon>Elateriformia</taxon>
        <taxon>Elateroidea</taxon>
        <taxon>Lampyridae</taxon>
        <taxon>Luciolinae</taxon>
        <taxon>Aquatica</taxon>
    </lineage>
</organism>
<evidence type="ECO:0000256" key="8">
    <source>
        <dbReference type="ARBA" id="ARBA00023136"/>
    </source>
</evidence>
<feature type="transmembrane region" description="Helical" evidence="9">
    <location>
        <begin position="807"/>
        <end position="828"/>
    </location>
</feature>
<comment type="caution">
    <text evidence="12">The sequence shown here is derived from an EMBL/GenBank/DDBJ whole genome shotgun (WGS) entry which is preliminary data.</text>
</comment>
<keyword evidence="6" id="KW-0067">ATP-binding</keyword>
<dbReference type="GO" id="GO:0016020">
    <property type="term" value="C:membrane"/>
    <property type="evidence" value="ECO:0007669"/>
    <property type="project" value="UniProtKB-SubCell"/>
</dbReference>
<evidence type="ECO:0000256" key="1">
    <source>
        <dbReference type="ARBA" id="ARBA00004141"/>
    </source>
</evidence>
<feature type="domain" description="ABC transmembrane type-1" evidence="11">
    <location>
        <begin position="584"/>
        <end position="864"/>
    </location>
</feature>
<keyword evidence="13" id="KW-1185">Reference proteome</keyword>
<evidence type="ECO:0000313" key="13">
    <source>
        <dbReference type="Proteomes" id="UP001353858"/>
    </source>
</evidence>
<evidence type="ECO:0000256" key="6">
    <source>
        <dbReference type="ARBA" id="ARBA00022840"/>
    </source>
</evidence>
<evidence type="ECO:0000256" key="9">
    <source>
        <dbReference type="SAM" id="Phobius"/>
    </source>
</evidence>
<evidence type="ECO:0000256" key="3">
    <source>
        <dbReference type="ARBA" id="ARBA00022692"/>
    </source>
</evidence>
<dbReference type="Pfam" id="PF00664">
    <property type="entry name" value="ABC_membrane"/>
    <property type="match status" value="2"/>
</dbReference>
<feature type="transmembrane region" description="Helical" evidence="9">
    <location>
        <begin position="53"/>
        <end position="73"/>
    </location>
</feature>
<dbReference type="PANTHER" id="PTHR24223:SF448">
    <property type="entry name" value="FI20146P1-RELATED"/>
    <property type="match status" value="1"/>
</dbReference>
<dbReference type="PANTHER" id="PTHR24223">
    <property type="entry name" value="ATP-BINDING CASSETTE SUB-FAMILY C"/>
    <property type="match status" value="1"/>
</dbReference>
<dbReference type="SUPFAM" id="SSF52540">
    <property type="entry name" value="P-loop containing nucleoside triphosphate hydrolases"/>
    <property type="match status" value="2"/>
</dbReference>
<dbReference type="EMBL" id="JARPUR010000003">
    <property type="protein sequence ID" value="KAK4879111.1"/>
    <property type="molecule type" value="Genomic_DNA"/>
</dbReference>
<evidence type="ECO:0000313" key="12">
    <source>
        <dbReference type="EMBL" id="KAK4879111.1"/>
    </source>
</evidence>
<keyword evidence="8 9" id="KW-0472">Membrane</keyword>
<dbReference type="FunFam" id="3.40.50.300:FF:000163">
    <property type="entry name" value="Multidrug resistance-associated protein member 4"/>
    <property type="match status" value="1"/>
</dbReference>
<reference evidence="13" key="1">
    <citation type="submission" date="2023-01" db="EMBL/GenBank/DDBJ databases">
        <title>Key to firefly adult light organ development and bioluminescence: homeobox transcription factors regulate luciferase expression and transportation to peroxisome.</title>
        <authorList>
            <person name="Fu X."/>
        </authorList>
    </citation>
    <scope>NUCLEOTIDE SEQUENCE [LARGE SCALE GENOMIC DNA]</scope>
</reference>
<sequence length="1141" mass="130105">MFGWQYFQLSIVIAIIEFILKPYQAIALSDLISFYADSTDESIRTDINQYTSASSLIICSFLYVSLSHPFMLASYHLGMKIRIACSNLMYEKVLKLNKSAFKETTQGQIINIFSSDLNIFDRFTLVTHYVWIGPLQSILIFYILYRNVGISALFGILLLLLFIPLFIFIGKMVKKYRLKTSKIRDERVRLMNEIINGIKVIKMYVWEKPFSRNIASHRSRELKAITILSYLKGTFLLYSVFITTSIFVTIAFAILFKEPINAKNVFLVTSLLYTLGTSLTFFFVQGIALFGETTVSINRLTTFLLLEEMPQKLVRNNRKNVVITNGSASWEKEKILKEINIHIESNYLTTVIGPVGSGKSTLLQIILGELSLDSGIVKVNGSLSYAPQEPWLFSGSIKQNILFGNKIDMKRYLEVIKVCALEEDFKSLPCGDKTLVGNKGASLSRGQNARINLARAVYKDADVYLLDDPFSAIDAKVGNEIFENCVQKFLKGKTVLLSTHQLQYIKYADQVLLIQNNCVKKEYPERSGFDLDKCLQQIENDETSDNSKIVQIPKSVDEQKAVGFISLSVYKNYIFVSQSKVLIFVTVLIFVLTQIAYSGSFWFIAYSVNLIKKYGDDLLPTFYIYIYCAIMIAHIILTLLRSLTFIKLAMQSSKVLHKWMYLRVIRTTLNFFSVHPPGRILNRFTKDLTTIDEILPNTILLTIRTLLSILGIFVVICIVNPFFLIPTAVISIIFYYLRKFYLTASFALVRVDSITRSHLYGHLSTTLQGLPVIRAFGVEKILTEEFHNHQDLQSSAFYSYLSANRAFGYWTDTVCFIYLIIVLVYYTLIGNVTQVGNIGLVIIQTIQLLGQLQMGVKLTTETENHMVSVERVLEYTAIERERSLGLRSPPSWPTHGRITFIDVFLKYDTQNPYALKNLNFTIQPQEKVGIVGRTGAGKSSLVAALLELTKTEGAIIIDRINIKKIKLRDLRKKISIIPQDPMLFSGTVRQNLDPFCEHNDDVLWKALEEVKLKDVISDLELEVFQDGLNWSVGQRQLISLARAIIQQNKILILDEATANVDRETDCIIQETIKKNFSLCTVLTIAHRLNTVENSDRIMVMKDGEIVEFERPDVLLRNHESEFYKMLQQSNNYTVDSLVNIT</sequence>
<dbReference type="GO" id="GO:0016887">
    <property type="term" value="F:ATP hydrolysis activity"/>
    <property type="evidence" value="ECO:0007669"/>
    <property type="project" value="InterPro"/>
</dbReference>
<feature type="transmembrane region" description="Helical" evidence="9">
    <location>
        <begin position="123"/>
        <end position="144"/>
    </location>
</feature>
<dbReference type="CDD" id="cd03244">
    <property type="entry name" value="ABCC_MRP_domain2"/>
    <property type="match status" value="1"/>
</dbReference>
<keyword evidence="3 9" id="KW-0812">Transmembrane</keyword>
<dbReference type="CDD" id="cd18580">
    <property type="entry name" value="ABC_6TM_ABCC_D2"/>
    <property type="match status" value="1"/>
</dbReference>
<proteinExistence type="predicted"/>
<dbReference type="FunFam" id="3.40.50.300:FF:000973">
    <property type="entry name" value="Multidrug resistance-associated protein 4"/>
    <property type="match status" value="1"/>
</dbReference>
<evidence type="ECO:0000256" key="5">
    <source>
        <dbReference type="ARBA" id="ARBA00022741"/>
    </source>
</evidence>
<dbReference type="InterPro" id="IPR044726">
    <property type="entry name" value="ABCC_6TM_D2"/>
</dbReference>
<keyword evidence="5" id="KW-0547">Nucleotide-binding</keyword>
<feature type="domain" description="ABC transporter" evidence="10">
    <location>
        <begin position="898"/>
        <end position="1127"/>
    </location>
</feature>
<dbReference type="InterPro" id="IPR050173">
    <property type="entry name" value="ABC_transporter_C-like"/>
</dbReference>
<dbReference type="GO" id="GO:0140359">
    <property type="term" value="F:ABC-type transporter activity"/>
    <property type="evidence" value="ECO:0007669"/>
    <property type="project" value="InterPro"/>
</dbReference>
<keyword evidence="2" id="KW-0813">Transport</keyword>
<feature type="domain" description="ABC transmembrane type-1" evidence="11">
    <location>
        <begin position="9"/>
        <end position="283"/>
    </location>
</feature>
<feature type="transmembrane region" description="Helical" evidence="9">
    <location>
        <begin position="706"/>
        <end position="737"/>
    </location>
</feature>
<feature type="transmembrane region" description="Helical" evidence="9">
    <location>
        <begin position="150"/>
        <end position="169"/>
    </location>
</feature>
<evidence type="ECO:0000259" key="10">
    <source>
        <dbReference type="PROSITE" id="PS50893"/>
    </source>
</evidence>
<dbReference type="InterPro" id="IPR036640">
    <property type="entry name" value="ABC1_TM_sf"/>
</dbReference>
<keyword evidence="7 9" id="KW-1133">Transmembrane helix</keyword>
<dbReference type="CDD" id="cd03250">
    <property type="entry name" value="ABCC_MRP_domain1"/>
    <property type="match status" value="1"/>
</dbReference>
<dbReference type="AlphaFoldDB" id="A0AAN7PCV2"/>
<feature type="transmembrane region" description="Helical" evidence="9">
    <location>
        <begin position="581"/>
        <end position="604"/>
    </location>
</feature>
<dbReference type="FunFam" id="1.20.1560.10:FF:000014">
    <property type="entry name" value="Multidrug resistance-associated protein member 4"/>
    <property type="match status" value="1"/>
</dbReference>
<dbReference type="PROSITE" id="PS50893">
    <property type="entry name" value="ABC_TRANSPORTER_2"/>
    <property type="match status" value="2"/>
</dbReference>
<dbReference type="Pfam" id="PF00005">
    <property type="entry name" value="ABC_tran"/>
    <property type="match status" value="2"/>
</dbReference>
<evidence type="ECO:0000256" key="2">
    <source>
        <dbReference type="ARBA" id="ARBA00022448"/>
    </source>
</evidence>
<dbReference type="PROSITE" id="PS50929">
    <property type="entry name" value="ABC_TM1F"/>
    <property type="match status" value="2"/>
</dbReference>
<gene>
    <name evidence="12" type="ORF">RN001_007257</name>
</gene>
<keyword evidence="4" id="KW-0677">Repeat</keyword>
<dbReference type="GO" id="GO:0005524">
    <property type="term" value="F:ATP binding"/>
    <property type="evidence" value="ECO:0007669"/>
    <property type="project" value="UniProtKB-KW"/>
</dbReference>
<protein>
    <submittedName>
        <fullName evidence="12">Uncharacterized protein</fullName>
    </submittedName>
</protein>
<dbReference type="InterPro" id="IPR003593">
    <property type="entry name" value="AAA+_ATPase"/>
</dbReference>
<dbReference type="Gene3D" id="1.20.1560.10">
    <property type="entry name" value="ABC transporter type 1, transmembrane domain"/>
    <property type="match status" value="2"/>
</dbReference>
<feature type="transmembrane region" description="Helical" evidence="9">
    <location>
        <begin position="235"/>
        <end position="256"/>
    </location>
</feature>
<dbReference type="SUPFAM" id="SSF90123">
    <property type="entry name" value="ABC transporter transmembrane region"/>
    <property type="match status" value="2"/>
</dbReference>
<feature type="transmembrane region" description="Helical" evidence="9">
    <location>
        <begin position="268"/>
        <end position="290"/>
    </location>
</feature>
<dbReference type="Gene3D" id="3.40.50.300">
    <property type="entry name" value="P-loop containing nucleotide triphosphate hydrolases"/>
    <property type="match status" value="2"/>
</dbReference>
<dbReference type="Proteomes" id="UP001353858">
    <property type="component" value="Unassembled WGS sequence"/>
</dbReference>
<dbReference type="SMART" id="SM00382">
    <property type="entry name" value="AAA"/>
    <property type="match status" value="2"/>
</dbReference>
<accession>A0AAN7PCV2</accession>